<organism evidence="5 6">
    <name type="scientific">Treponema maltophilum ATCC 51939</name>
    <dbReference type="NCBI Taxonomy" id="1125699"/>
    <lineage>
        <taxon>Bacteria</taxon>
        <taxon>Pseudomonadati</taxon>
        <taxon>Spirochaetota</taxon>
        <taxon>Spirochaetia</taxon>
        <taxon>Spirochaetales</taxon>
        <taxon>Treponemataceae</taxon>
        <taxon>Treponema</taxon>
    </lineage>
</organism>
<dbReference type="PANTHER" id="PTHR34535:SF3">
    <property type="entry name" value="HYDROGENASE MATURATION FACTOR HYPA"/>
    <property type="match status" value="1"/>
</dbReference>
<evidence type="ECO:0000256" key="2">
    <source>
        <dbReference type="ARBA" id="ARBA00022723"/>
    </source>
</evidence>
<dbReference type="STRING" id="1125699.HMPREF9194_02229"/>
<proteinExistence type="inferred from homology"/>
<dbReference type="GO" id="GO:0016151">
    <property type="term" value="F:nickel cation binding"/>
    <property type="evidence" value="ECO:0007669"/>
    <property type="project" value="UniProtKB-UniRule"/>
</dbReference>
<comment type="similarity">
    <text evidence="4">Belongs to the HypA/HybF family.</text>
</comment>
<accession>S3L4Z9</accession>
<dbReference type="AlphaFoldDB" id="S3L4Z9"/>
<feature type="binding site" evidence="4">
    <location>
        <position position="73"/>
    </location>
    <ligand>
        <name>Zn(2+)</name>
        <dbReference type="ChEBI" id="CHEBI:29105"/>
    </ligand>
</feature>
<keyword evidence="3 4" id="KW-0862">Zinc</keyword>
<dbReference type="EMBL" id="ATFF01000006">
    <property type="protein sequence ID" value="EPF31874.1"/>
    <property type="molecule type" value="Genomic_DNA"/>
</dbReference>
<dbReference type="GO" id="GO:0008270">
    <property type="term" value="F:zinc ion binding"/>
    <property type="evidence" value="ECO:0007669"/>
    <property type="project" value="UniProtKB-UniRule"/>
</dbReference>
<dbReference type="HOGENOM" id="CLU_126929_5_0_12"/>
<dbReference type="Proteomes" id="UP000014541">
    <property type="component" value="Unassembled WGS sequence"/>
</dbReference>
<dbReference type="eggNOG" id="COG0375">
    <property type="taxonomic scope" value="Bacteria"/>
</dbReference>
<feature type="binding site" evidence="4">
    <location>
        <position position="76"/>
    </location>
    <ligand>
        <name>Zn(2+)</name>
        <dbReference type="ChEBI" id="CHEBI:29105"/>
    </ligand>
</feature>
<evidence type="ECO:0000313" key="6">
    <source>
        <dbReference type="Proteomes" id="UP000014541"/>
    </source>
</evidence>
<keyword evidence="2 4" id="KW-0479">Metal-binding</keyword>
<dbReference type="OrthoDB" id="9800361at2"/>
<feature type="binding site" evidence="4">
    <location>
        <position position="92"/>
    </location>
    <ligand>
        <name>Zn(2+)</name>
        <dbReference type="ChEBI" id="CHEBI:29105"/>
    </ligand>
</feature>
<dbReference type="Pfam" id="PF01155">
    <property type="entry name" value="HypA"/>
    <property type="match status" value="1"/>
</dbReference>
<name>S3L4Z9_TREMA</name>
<evidence type="ECO:0000256" key="4">
    <source>
        <dbReference type="HAMAP-Rule" id="MF_00213"/>
    </source>
</evidence>
<reference evidence="5 6" key="1">
    <citation type="submission" date="2013-04" db="EMBL/GenBank/DDBJ databases">
        <title>The Genome Sequence of Treponema maltophilum ATCC 51939.</title>
        <authorList>
            <consortium name="The Broad Institute Genomics Platform"/>
            <person name="Earl A."/>
            <person name="Ward D."/>
            <person name="Feldgarden M."/>
            <person name="Gevers D."/>
            <person name="Leonetti C."/>
            <person name="Blanton J.M."/>
            <person name="Dewhirst F.E."/>
            <person name="Izard J."/>
            <person name="Walker B."/>
            <person name="Young S."/>
            <person name="Zeng Q."/>
            <person name="Gargeya S."/>
            <person name="Fitzgerald M."/>
            <person name="Haas B."/>
            <person name="Abouelleil A."/>
            <person name="Allen A.W."/>
            <person name="Alvarado L."/>
            <person name="Arachchi H.M."/>
            <person name="Berlin A.M."/>
            <person name="Chapman S.B."/>
            <person name="Gainer-Dewar J."/>
            <person name="Goldberg J."/>
            <person name="Griggs A."/>
            <person name="Gujja S."/>
            <person name="Hansen M."/>
            <person name="Howarth C."/>
            <person name="Imamovic A."/>
            <person name="Ireland A."/>
            <person name="Larimer J."/>
            <person name="McCowan C."/>
            <person name="Murphy C."/>
            <person name="Pearson M."/>
            <person name="Poon T.W."/>
            <person name="Priest M."/>
            <person name="Roberts A."/>
            <person name="Saif S."/>
            <person name="Shea T."/>
            <person name="Sisk P."/>
            <person name="Sykes S."/>
            <person name="Wortman J."/>
            <person name="Nusbaum C."/>
            <person name="Birren B."/>
        </authorList>
    </citation>
    <scope>NUCLEOTIDE SEQUENCE [LARGE SCALE GENOMIC DNA]</scope>
    <source>
        <strain evidence="5 6">ATCC 51939</strain>
    </source>
</reference>
<dbReference type="Gene3D" id="3.30.2320.80">
    <property type="match status" value="1"/>
</dbReference>
<dbReference type="HAMAP" id="MF_00213">
    <property type="entry name" value="HypA_HybF"/>
    <property type="match status" value="1"/>
</dbReference>
<comment type="caution">
    <text evidence="5">The sequence shown here is derived from an EMBL/GenBank/DDBJ whole genome shotgun (WGS) entry which is preliminary data.</text>
</comment>
<feature type="binding site" evidence="4">
    <location>
        <position position="2"/>
    </location>
    <ligand>
        <name>Ni(2+)</name>
        <dbReference type="ChEBI" id="CHEBI:49786"/>
    </ligand>
</feature>
<gene>
    <name evidence="4" type="primary">hypA</name>
    <name evidence="5" type="ORF">HMPREF9194_02229</name>
</gene>
<dbReference type="PIRSF" id="PIRSF004761">
    <property type="entry name" value="Hydrgn_mat_HypA"/>
    <property type="match status" value="1"/>
</dbReference>
<dbReference type="InterPro" id="IPR000688">
    <property type="entry name" value="HypA/HybF"/>
</dbReference>
<dbReference type="PANTHER" id="PTHR34535">
    <property type="entry name" value="HYDROGENASE MATURATION FACTOR HYPA"/>
    <property type="match status" value="1"/>
</dbReference>
<dbReference type="RefSeq" id="WP_016526482.1">
    <property type="nucleotide sequence ID" value="NZ_KE332518.1"/>
</dbReference>
<protein>
    <recommendedName>
        <fullName evidence="4">Hydrogenase maturation factor HypA</fullName>
    </recommendedName>
</protein>
<keyword evidence="1 4" id="KW-0533">Nickel</keyword>
<evidence type="ECO:0000256" key="1">
    <source>
        <dbReference type="ARBA" id="ARBA00022596"/>
    </source>
</evidence>
<dbReference type="GO" id="GO:0051604">
    <property type="term" value="P:protein maturation"/>
    <property type="evidence" value="ECO:0007669"/>
    <property type="project" value="InterPro"/>
</dbReference>
<sequence length="113" mass="12600">MHELGVVCEVLKTVQEIVDEQKLSKVEKIVLQVGELSGVVPSYLEDCFPAAAYKTSFENTQLELEVIPGEVKCKDCGEIFNGFKYNLKCPKCSGERLEPLSGREFLIKEIVAC</sequence>
<evidence type="ECO:0000256" key="3">
    <source>
        <dbReference type="ARBA" id="ARBA00022833"/>
    </source>
</evidence>
<evidence type="ECO:0000313" key="5">
    <source>
        <dbReference type="EMBL" id="EPF31874.1"/>
    </source>
</evidence>
<feature type="binding site" evidence="4">
    <location>
        <position position="89"/>
    </location>
    <ligand>
        <name>Zn(2+)</name>
        <dbReference type="ChEBI" id="CHEBI:29105"/>
    </ligand>
</feature>
<comment type="function">
    <text evidence="4">Involved in the maturation of [NiFe] hydrogenases. Required for nickel insertion into the metal center of the hydrogenase.</text>
</comment>
<dbReference type="PATRIC" id="fig|1125699.3.peg.2249"/>
<keyword evidence="6" id="KW-1185">Reference proteome</keyword>